<dbReference type="RefSeq" id="WP_354614115.1">
    <property type="nucleotide sequence ID" value="NZ_JBEXAE010000001.1"/>
</dbReference>
<proteinExistence type="predicted"/>
<evidence type="ECO:0000313" key="1">
    <source>
        <dbReference type="EMBL" id="MET6989741.1"/>
    </source>
</evidence>
<evidence type="ECO:0000313" key="2">
    <source>
        <dbReference type="Proteomes" id="UP001549799"/>
    </source>
</evidence>
<comment type="caution">
    <text evidence="1">The sequence shown here is derived from an EMBL/GenBank/DDBJ whole genome shotgun (WGS) entry which is preliminary data.</text>
</comment>
<sequence length="125" mass="14422">MKKKRVILFPENETISLEKEHKCQNELLEIQPGKIYRIGQPSNRYFEYIHPVIEPRQMSVKEFDDFKQIEGMVITVISILSMADGNRIAILRNYDNTPFIGAIEQIFANVDMSITSGEIMATKTI</sequence>
<name>A0ABV2SRF6_9FLAO</name>
<dbReference type="EMBL" id="JBEXAE010000001">
    <property type="protein sequence ID" value="MET6989741.1"/>
    <property type="molecule type" value="Genomic_DNA"/>
</dbReference>
<gene>
    <name evidence="1" type="ORF">ABXZ36_03655</name>
</gene>
<reference evidence="1 2" key="1">
    <citation type="submission" date="2024-07" db="EMBL/GenBank/DDBJ databases">
        <title>The genome sequence of type strain Sediminicola arcticus GDMCC 1.2805.</title>
        <authorList>
            <person name="Liu Y."/>
        </authorList>
    </citation>
    <scope>NUCLEOTIDE SEQUENCE [LARGE SCALE GENOMIC DNA]</scope>
    <source>
        <strain evidence="1 2">GDMCC 1.2805</strain>
    </source>
</reference>
<dbReference type="Proteomes" id="UP001549799">
    <property type="component" value="Unassembled WGS sequence"/>
</dbReference>
<protein>
    <submittedName>
        <fullName evidence="1">Uncharacterized protein</fullName>
    </submittedName>
</protein>
<organism evidence="1 2">
    <name type="scientific">Sediminicola arcticus</name>
    <dbReference type="NCBI Taxonomy" id="1574308"/>
    <lineage>
        <taxon>Bacteria</taxon>
        <taxon>Pseudomonadati</taxon>
        <taxon>Bacteroidota</taxon>
        <taxon>Flavobacteriia</taxon>
        <taxon>Flavobacteriales</taxon>
        <taxon>Flavobacteriaceae</taxon>
        <taxon>Sediminicola</taxon>
    </lineage>
</organism>
<accession>A0ABV2SRF6</accession>
<keyword evidence="2" id="KW-1185">Reference proteome</keyword>